<organism evidence="1 2">
    <name type="scientific">Arthrobacter phage Jinkies</name>
    <dbReference type="NCBI Taxonomy" id="2743903"/>
    <lineage>
        <taxon>Viruses</taxon>
        <taxon>Duplodnaviria</taxon>
        <taxon>Heunggongvirae</taxon>
        <taxon>Uroviricota</taxon>
        <taxon>Caudoviricetes</taxon>
        <taxon>Berryhillviridae</taxon>
        <taxon>Jinkiesvirus</taxon>
        <taxon>Jinkiesvirus jinkies</taxon>
    </lineage>
</organism>
<proteinExistence type="predicted"/>
<dbReference type="Proteomes" id="UP000594363">
    <property type="component" value="Segment"/>
</dbReference>
<protein>
    <submittedName>
        <fullName evidence="1">Uncharacterized protein</fullName>
    </submittedName>
</protein>
<evidence type="ECO:0000313" key="2">
    <source>
        <dbReference type="Proteomes" id="UP000594363"/>
    </source>
</evidence>
<gene>
    <name evidence="1" type="primary">71</name>
    <name evidence="1" type="ORF">SEA_JINKIES_71</name>
</gene>
<accession>A0A7T0IFG5</accession>
<name>A0A7T0IFG5_9CAUD</name>
<sequence length="92" mass="10039">MTAQPVEPVPARMPLTVVFDSATSFADVPNLLGYHPGPGLIVGWITQRLAPVAIKKRLRPGWHVTVTGTTGALRDRNGTTRLTFEIIKGHRL</sequence>
<evidence type="ECO:0000313" key="1">
    <source>
        <dbReference type="EMBL" id="QPK40202.1"/>
    </source>
</evidence>
<dbReference type="EMBL" id="MT498043">
    <property type="protein sequence ID" value="QPK40202.1"/>
    <property type="molecule type" value="Genomic_DNA"/>
</dbReference>
<reference evidence="1 2" key="1">
    <citation type="submission" date="2020-05" db="EMBL/GenBank/DDBJ databases">
        <authorList>
            <person name="Bohanan V.A."/>
            <person name="Brazelton B.R."/>
            <person name="Coffey L.M."/>
            <person name="Donovan A.R."/>
            <person name="Gales A.C."/>
            <person name="Glasscock A.J."/>
            <person name="Grill M."/>
            <person name="Harper M.C."/>
            <person name="Hollowell C.E."/>
            <person name="Liu T.Y."/>
            <person name="Mansour C."/>
            <person name="McDowell A.D."/>
            <person name="Miller T.E."/>
            <person name="Nash A.G."/>
            <person name="Seo J."/>
            <person name="Sherman Z.A."/>
            <person name="Albert R.M."/>
            <person name="Ayala A."/>
            <person name="Monti D.L."/>
            <person name="Garlena R.A."/>
            <person name="Russell D.A."/>
            <person name="Pope W.H."/>
            <person name="Jacobs-Sera D."/>
            <person name="Hatfull G.F."/>
        </authorList>
    </citation>
    <scope>NUCLEOTIDE SEQUENCE [LARGE SCALE GENOMIC DNA]</scope>
</reference>
<keyword evidence="2" id="KW-1185">Reference proteome</keyword>